<feature type="region of interest" description="Disordered" evidence="1">
    <location>
        <begin position="85"/>
        <end position="114"/>
    </location>
</feature>
<gene>
    <name evidence="3" type="ORF">GCK32_008948</name>
</gene>
<keyword evidence="2" id="KW-1133">Transmembrane helix</keyword>
<protein>
    <submittedName>
        <fullName evidence="3">Uncharacterized protein</fullName>
    </submittedName>
</protein>
<proteinExistence type="predicted"/>
<keyword evidence="2" id="KW-0812">Transmembrane</keyword>
<dbReference type="EMBL" id="WIXE01005357">
    <property type="protein sequence ID" value="KAK5982252.1"/>
    <property type="molecule type" value="Genomic_DNA"/>
</dbReference>
<dbReference type="AlphaFoldDB" id="A0AAN8FNS1"/>
<evidence type="ECO:0000313" key="4">
    <source>
        <dbReference type="Proteomes" id="UP001331761"/>
    </source>
</evidence>
<reference evidence="3 4" key="1">
    <citation type="submission" date="2019-10" db="EMBL/GenBank/DDBJ databases">
        <title>Assembly and Annotation for the nematode Trichostrongylus colubriformis.</title>
        <authorList>
            <person name="Martin J."/>
        </authorList>
    </citation>
    <scope>NUCLEOTIDE SEQUENCE [LARGE SCALE GENOMIC DNA]</scope>
    <source>
        <strain evidence="3">G859</strain>
        <tissue evidence="3">Whole worm</tissue>
    </source>
</reference>
<sequence length="114" mass="12533">MRFLPISNETMEILECARRNMYPRGEYPYTEPPADDEEQRVNVTGQLANGKNGKEDLRSVLLYAAIGVGALLLLIVIIVIICVSRRKQQKKRAPGALEPTTKDGENTGGSSSLS</sequence>
<feature type="transmembrane region" description="Helical" evidence="2">
    <location>
        <begin position="60"/>
        <end position="83"/>
    </location>
</feature>
<comment type="caution">
    <text evidence="3">The sequence shown here is derived from an EMBL/GenBank/DDBJ whole genome shotgun (WGS) entry which is preliminary data.</text>
</comment>
<evidence type="ECO:0000256" key="1">
    <source>
        <dbReference type="SAM" id="MobiDB-lite"/>
    </source>
</evidence>
<evidence type="ECO:0000256" key="2">
    <source>
        <dbReference type="SAM" id="Phobius"/>
    </source>
</evidence>
<dbReference type="NCBIfam" id="NF041738">
    <property type="entry name" value="GG_III-CTERM"/>
    <property type="match status" value="1"/>
</dbReference>
<evidence type="ECO:0000313" key="3">
    <source>
        <dbReference type="EMBL" id="KAK5982252.1"/>
    </source>
</evidence>
<organism evidence="3 4">
    <name type="scientific">Trichostrongylus colubriformis</name>
    <name type="common">Black scour worm</name>
    <dbReference type="NCBI Taxonomy" id="6319"/>
    <lineage>
        <taxon>Eukaryota</taxon>
        <taxon>Metazoa</taxon>
        <taxon>Ecdysozoa</taxon>
        <taxon>Nematoda</taxon>
        <taxon>Chromadorea</taxon>
        <taxon>Rhabditida</taxon>
        <taxon>Rhabditina</taxon>
        <taxon>Rhabditomorpha</taxon>
        <taxon>Strongyloidea</taxon>
        <taxon>Trichostrongylidae</taxon>
        <taxon>Trichostrongylus</taxon>
    </lineage>
</organism>
<keyword evidence="4" id="KW-1185">Reference proteome</keyword>
<dbReference type="Proteomes" id="UP001331761">
    <property type="component" value="Unassembled WGS sequence"/>
</dbReference>
<keyword evidence="2" id="KW-0472">Membrane</keyword>
<accession>A0AAN8FNS1</accession>
<name>A0AAN8FNS1_TRICO</name>